<evidence type="ECO:0000313" key="8">
    <source>
        <dbReference type="EMBL" id="ARU93957.1"/>
    </source>
</evidence>
<evidence type="ECO:0000256" key="2">
    <source>
        <dbReference type="ARBA" id="ARBA00022475"/>
    </source>
</evidence>
<dbReference type="EMBL" id="CP015579">
    <property type="protein sequence ID" value="ARU93957.1"/>
    <property type="molecule type" value="Genomic_DNA"/>
</dbReference>
<dbReference type="Proteomes" id="UP000195729">
    <property type="component" value="Chromosome"/>
</dbReference>
<evidence type="ECO:0000256" key="3">
    <source>
        <dbReference type="ARBA" id="ARBA00022692"/>
    </source>
</evidence>
<dbReference type="Pfam" id="PF01810">
    <property type="entry name" value="LysE"/>
    <property type="match status" value="1"/>
</dbReference>
<evidence type="ECO:0000256" key="4">
    <source>
        <dbReference type="ARBA" id="ARBA00022970"/>
    </source>
</evidence>
<dbReference type="GO" id="GO:0015171">
    <property type="term" value="F:amino acid transmembrane transporter activity"/>
    <property type="evidence" value="ECO:0007669"/>
    <property type="project" value="TreeGrafter"/>
</dbReference>
<dbReference type="AlphaFoldDB" id="A0A1Y0LJM8"/>
<evidence type="ECO:0000256" key="5">
    <source>
        <dbReference type="ARBA" id="ARBA00022989"/>
    </source>
</evidence>
<sequence length="199" mass="21423">MLSTDYLPLLLFVIVSTVTPGGATTLATASGANFGLRRSLPFIGGVAVGLASMAAVAATGLGALVLVVPSLQWVMKLAGSAWLLWQAWKISRQLPPHLSGKTLKPVGVISALWMVWHNPKGWTMSLGAVASFASLSASPYTLAMVLSLLFGVFALISLCLWCLAGWWLAARLRHRWQWQLLNTVLALMLVLSLVPVWME</sequence>
<dbReference type="PANTHER" id="PTHR30086:SF20">
    <property type="entry name" value="ARGININE EXPORTER PROTEIN ARGO-RELATED"/>
    <property type="match status" value="1"/>
</dbReference>
<evidence type="ECO:0000313" key="9">
    <source>
        <dbReference type="EMBL" id="ARU97995.1"/>
    </source>
</evidence>
<keyword evidence="5 7" id="KW-1133">Transmembrane helix</keyword>
<proteinExistence type="predicted"/>
<evidence type="ECO:0000313" key="11">
    <source>
        <dbReference type="Proteomes" id="UP000195814"/>
    </source>
</evidence>
<keyword evidence="4" id="KW-0029">Amino-acid transport</keyword>
<keyword evidence="4" id="KW-0813">Transport</keyword>
<keyword evidence="2" id="KW-1003">Cell membrane</keyword>
<gene>
    <name evidence="8" type="ORF">A7K98_09310</name>
    <name evidence="9" type="ORF">A7K99_09310</name>
</gene>
<feature type="transmembrane region" description="Helical" evidence="7">
    <location>
        <begin position="40"/>
        <end position="67"/>
    </location>
</feature>
<dbReference type="InterPro" id="IPR001123">
    <property type="entry name" value="LeuE-type"/>
</dbReference>
<dbReference type="Proteomes" id="UP000195814">
    <property type="component" value="Chromosome"/>
</dbReference>
<accession>A0A1Y0LJM8</accession>
<dbReference type="GO" id="GO:0033228">
    <property type="term" value="P:cysteine export across plasma membrane"/>
    <property type="evidence" value="ECO:0007669"/>
    <property type="project" value="TreeGrafter"/>
</dbReference>
<keyword evidence="3 7" id="KW-0812">Transmembrane</keyword>
<evidence type="ECO:0000313" key="10">
    <source>
        <dbReference type="Proteomes" id="UP000195729"/>
    </source>
</evidence>
<feature type="transmembrane region" description="Helical" evidence="7">
    <location>
        <begin position="180"/>
        <end position="198"/>
    </location>
</feature>
<evidence type="ECO:0000256" key="6">
    <source>
        <dbReference type="ARBA" id="ARBA00023136"/>
    </source>
</evidence>
<name>A0A1Y0LJM8_TATCI</name>
<dbReference type="EMBL" id="CP015581">
    <property type="protein sequence ID" value="ARU97995.1"/>
    <property type="molecule type" value="Genomic_DNA"/>
</dbReference>
<comment type="subcellular location">
    <subcellularLocation>
        <location evidence="1">Cell membrane</location>
        <topology evidence="1">Multi-pass membrane protein</topology>
    </subcellularLocation>
</comment>
<feature type="transmembrane region" description="Helical" evidence="7">
    <location>
        <begin position="139"/>
        <end position="168"/>
    </location>
</feature>
<keyword evidence="10" id="KW-1185">Reference proteome</keyword>
<keyword evidence="6 7" id="KW-0472">Membrane</keyword>
<feature type="transmembrane region" description="Helical" evidence="7">
    <location>
        <begin position="6"/>
        <end position="28"/>
    </location>
</feature>
<dbReference type="PANTHER" id="PTHR30086">
    <property type="entry name" value="ARGININE EXPORTER PROTEIN ARGO"/>
    <property type="match status" value="1"/>
</dbReference>
<dbReference type="RefSeq" id="WP_087488319.1">
    <property type="nucleotide sequence ID" value="NZ_CP015579.1"/>
</dbReference>
<organism evidence="8 11">
    <name type="scientific">Tatumella citrea</name>
    <name type="common">Pantoea citrea</name>
    <dbReference type="NCBI Taxonomy" id="53336"/>
    <lineage>
        <taxon>Bacteria</taxon>
        <taxon>Pseudomonadati</taxon>
        <taxon>Pseudomonadota</taxon>
        <taxon>Gammaproteobacteria</taxon>
        <taxon>Enterobacterales</taxon>
        <taxon>Erwiniaceae</taxon>
        <taxon>Tatumella</taxon>
    </lineage>
</organism>
<evidence type="ECO:0000256" key="1">
    <source>
        <dbReference type="ARBA" id="ARBA00004651"/>
    </source>
</evidence>
<reference evidence="10 11" key="1">
    <citation type="submission" date="2016-05" db="EMBL/GenBank/DDBJ databases">
        <title>Complete genome sequence of two 2,5-diketo-D-glunonic acid producing strain Tatumella citrea.</title>
        <authorList>
            <person name="Duan C."/>
            <person name="Yang J."/>
            <person name="Yang S."/>
        </authorList>
    </citation>
    <scope>NUCLEOTIDE SEQUENCE [LARGE SCALE GENOMIC DNA]</scope>
    <source>
        <strain evidence="9 10">ATCC 39140</strain>
        <strain evidence="8 11">DSM 13699</strain>
    </source>
</reference>
<protein>
    <submittedName>
        <fullName evidence="8">Amino acid transporter</fullName>
    </submittedName>
</protein>
<dbReference type="KEGG" id="tci:A7K98_09310"/>
<evidence type="ECO:0000256" key="7">
    <source>
        <dbReference type="SAM" id="Phobius"/>
    </source>
</evidence>
<dbReference type="GO" id="GO:0005886">
    <property type="term" value="C:plasma membrane"/>
    <property type="evidence" value="ECO:0007669"/>
    <property type="project" value="UniProtKB-SubCell"/>
</dbReference>
<dbReference type="OrthoDB" id="9812084at2"/>